<organism evidence="1 2">
    <name type="scientific">Spongisporangium articulatum</name>
    <dbReference type="NCBI Taxonomy" id="3362603"/>
    <lineage>
        <taxon>Bacteria</taxon>
        <taxon>Bacillati</taxon>
        <taxon>Actinomycetota</taxon>
        <taxon>Actinomycetes</taxon>
        <taxon>Kineosporiales</taxon>
        <taxon>Kineosporiaceae</taxon>
        <taxon>Spongisporangium</taxon>
    </lineage>
</organism>
<dbReference type="PANTHER" id="PTHR10668">
    <property type="entry name" value="PHYTOENE DEHYDROGENASE"/>
    <property type="match status" value="1"/>
</dbReference>
<evidence type="ECO:0000313" key="2">
    <source>
        <dbReference type="Proteomes" id="UP001612915"/>
    </source>
</evidence>
<accession>A0ABW8AJ03</accession>
<keyword evidence="2" id="KW-1185">Reference proteome</keyword>
<dbReference type="PANTHER" id="PTHR10668:SF105">
    <property type="entry name" value="DEHYDROGENASE-RELATED"/>
    <property type="match status" value="1"/>
</dbReference>
<dbReference type="SUPFAM" id="SSF51905">
    <property type="entry name" value="FAD/NAD(P)-binding domain"/>
    <property type="match status" value="1"/>
</dbReference>
<dbReference type="Proteomes" id="UP001612915">
    <property type="component" value="Unassembled WGS sequence"/>
</dbReference>
<reference evidence="1 2" key="1">
    <citation type="submission" date="2024-10" db="EMBL/GenBank/DDBJ databases">
        <title>The Natural Products Discovery Center: Release of the First 8490 Sequenced Strains for Exploring Actinobacteria Biosynthetic Diversity.</title>
        <authorList>
            <person name="Kalkreuter E."/>
            <person name="Kautsar S.A."/>
            <person name="Yang D."/>
            <person name="Bader C.D."/>
            <person name="Teijaro C.N."/>
            <person name="Fluegel L."/>
            <person name="Davis C.M."/>
            <person name="Simpson J.R."/>
            <person name="Lauterbach L."/>
            <person name="Steele A.D."/>
            <person name="Gui C."/>
            <person name="Meng S."/>
            <person name="Li G."/>
            <person name="Viehrig K."/>
            <person name="Ye F."/>
            <person name="Su P."/>
            <person name="Kiefer A.F."/>
            <person name="Nichols A."/>
            <person name="Cepeda A.J."/>
            <person name="Yan W."/>
            <person name="Fan B."/>
            <person name="Jiang Y."/>
            <person name="Adhikari A."/>
            <person name="Zheng C.-J."/>
            <person name="Schuster L."/>
            <person name="Cowan T.M."/>
            <person name="Smanski M.J."/>
            <person name="Chevrette M.G."/>
            <person name="De Carvalho L.P.S."/>
            <person name="Shen B."/>
        </authorList>
    </citation>
    <scope>NUCLEOTIDE SEQUENCE [LARGE SCALE GENOMIC DNA]</scope>
    <source>
        <strain evidence="1 2">NPDC049639</strain>
    </source>
</reference>
<protein>
    <submittedName>
        <fullName evidence="1">Phytoene desaturase family protein</fullName>
    </submittedName>
</protein>
<dbReference type="PRINTS" id="PR00419">
    <property type="entry name" value="ADXRDTASE"/>
</dbReference>
<dbReference type="RefSeq" id="WP_398275843.1">
    <property type="nucleotide sequence ID" value="NZ_JBITLV010000001.1"/>
</dbReference>
<comment type="caution">
    <text evidence="1">The sequence shown here is derived from an EMBL/GenBank/DDBJ whole genome shotgun (WGS) entry which is preliminary data.</text>
</comment>
<dbReference type="InterPro" id="IPR036188">
    <property type="entry name" value="FAD/NAD-bd_sf"/>
</dbReference>
<sequence>MTSAIVVGSGPNGLAAALTLAAAGVQVTVLERESTPGGGTRSVEATLPGLLHDECSWAHPLAIDTPFSRAFDLGSTGLRFVAAPYEHAHPLDGGRGAAARRSSEETARALGADARRWRRIFGRLDERFARISEDFLRPMLHVPAHPVLLAQFGALATLPATGLARLFGTDEARAMWSGLAAHSFRPLGSPFSSAIGLALGTAAHTYGWPVAVGGSRSISAAMIAQLEKHGGRIETGVEVRSATELPPSDLLLLDTSPRTAAAILGDRLPAHVRRAYRRFRHGTAAFQVSLAVEGGIPWAYAPAREAASVHLGGTFREVAEAERQTWQGRMPERPFVLLGQQYVADPSRSRGATHPVDAYAHVPHGFGGDATEAILAQIERFAPGARDRIVHVSVRTTTDISVRNPNYVGGDITTGANTARQLVFRPRVALDPYATGIPGTYLCSAATPPGAGAHGVCGWNAARSALASLR</sequence>
<name>A0ABW8AJ03_9ACTN</name>
<gene>
    <name evidence="1" type="ORF">ACIB24_04680</name>
</gene>
<dbReference type="Gene3D" id="3.50.50.60">
    <property type="entry name" value="FAD/NAD(P)-binding domain"/>
    <property type="match status" value="1"/>
</dbReference>
<dbReference type="EMBL" id="JBITLV010000001">
    <property type="protein sequence ID" value="MFI7586349.1"/>
    <property type="molecule type" value="Genomic_DNA"/>
</dbReference>
<dbReference type="Pfam" id="PF13450">
    <property type="entry name" value="NAD_binding_8"/>
    <property type="match status" value="1"/>
</dbReference>
<proteinExistence type="predicted"/>
<evidence type="ECO:0000313" key="1">
    <source>
        <dbReference type="EMBL" id="MFI7586349.1"/>
    </source>
</evidence>